<dbReference type="SUPFAM" id="SSF51649">
    <property type="entry name" value="RuBisCo, C-terminal domain"/>
    <property type="match status" value="1"/>
</dbReference>
<dbReference type="SFLD" id="SFLDS00014">
    <property type="entry name" value="RuBisCO"/>
    <property type="match status" value="1"/>
</dbReference>
<dbReference type="PANTHER" id="PTHR42704">
    <property type="entry name" value="RIBULOSE BISPHOSPHATE CARBOXYLASE"/>
    <property type="match status" value="1"/>
</dbReference>
<gene>
    <name evidence="4" type="ORF">WJX68_00515</name>
</gene>
<dbReference type="InterPro" id="IPR033966">
    <property type="entry name" value="RuBisCO"/>
</dbReference>
<dbReference type="Pfam" id="PF02788">
    <property type="entry name" value="RuBisCO_large_N"/>
    <property type="match status" value="1"/>
</dbReference>
<dbReference type="EMBL" id="JBBJUP010000001">
    <property type="protein sequence ID" value="MEJ8277402.1"/>
    <property type="molecule type" value="Genomic_DNA"/>
</dbReference>
<name>A0ABU8T0F0_9PSEU</name>
<feature type="domain" description="Ribulose bisphosphate carboxylase large subunit C-terminal" evidence="2">
    <location>
        <begin position="137"/>
        <end position="411"/>
    </location>
</feature>
<comment type="caution">
    <text evidence="4">The sequence shown here is derived from an EMBL/GenBank/DDBJ whole genome shotgun (WGS) entry which is preliminary data.</text>
</comment>
<keyword evidence="5" id="KW-1185">Reference proteome</keyword>
<dbReference type="PANTHER" id="PTHR42704:SF17">
    <property type="entry name" value="RIBULOSE BISPHOSPHATE CARBOXYLASE LARGE CHAIN"/>
    <property type="match status" value="1"/>
</dbReference>
<dbReference type="RefSeq" id="WP_340285440.1">
    <property type="nucleotide sequence ID" value="NZ_JBBJUP010000001.1"/>
</dbReference>
<dbReference type="Pfam" id="PF00016">
    <property type="entry name" value="RuBisCO_large"/>
    <property type="match status" value="1"/>
</dbReference>
<sequence length="412" mass="42740">MTGTRDPRRVTAVYDIEAVDPERSAAGLAGEQSSGTFTAVPGETDALRERHGAQVVALDVGEERAPSLPTRFAPERVRPARATVEFPMENVGTDLATLLTAVAGNLFELGDLTACRLSSLTLPGEFVAAHPGPAFGVPGTRELIGGAGGVLVGTIVKPNVGLDEDGFRSVVRELARASIDLIKDDELMTDPAYLPLATRVRIATEEIAAAEQITGHPTMYAFNITGDLAGLRARHDTVVAAGGRCVMLSVPMMGLPALAWLRSFAEVPIHGHRAGLAAQMRHPALGVDYTAWQQLARLAGADHVHVSGLGSKFSETDDQVAANIRSLQAPLGETLPVLPTLSSGQTVHTPAPTFAAVGSTDLLMLAGGGIVGHPGGPGDGVRALRAAWDAARSGTPLAQAARSVPELAAVLS</sequence>
<dbReference type="SUPFAM" id="SSF54966">
    <property type="entry name" value="RuBisCO, large subunit, small (N-terminal) domain"/>
    <property type="match status" value="1"/>
</dbReference>
<dbReference type="InterPro" id="IPR000685">
    <property type="entry name" value="RuBisCO_lsu_C"/>
</dbReference>
<protein>
    <submittedName>
        <fullName evidence="4">RuBisCO large subunit C-terminal-like domain-containing protein</fullName>
    </submittedName>
</protein>
<dbReference type="Gene3D" id="3.20.20.110">
    <property type="entry name" value="Ribulose bisphosphate carboxylase, large subunit, C-terminal domain"/>
    <property type="match status" value="1"/>
</dbReference>
<evidence type="ECO:0000259" key="3">
    <source>
        <dbReference type="Pfam" id="PF02788"/>
    </source>
</evidence>
<comment type="similarity">
    <text evidence="1">Belongs to the RuBisCO large chain family.</text>
</comment>
<dbReference type="InterPro" id="IPR036376">
    <property type="entry name" value="RuBisCO_lsu_C_sf"/>
</dbReference>
<proteinExistence type="inferred from homology"/>
<dbReference type="Gene3D" id="3.30.70.150">
    <property type="entry name" value="RuBisCO large subunit, N-terminal domain"/>
    <property type="match status" value="1"/>
</dbReference>
<feature type="domain" description="Ribulose bisphosphate carboxylase large subunit ferrodoxin-like N-terminal" evidence="3">
    <location>
        <begin position="12"/>
        <end position="125"/>
    </location>
</feature>
<evidence type="ECO:0000259" key="2">
    <source>
        <dbReference type="Pfam" id="PF00016"/>
    </source>
</evidence>
<dbReference type="SFLD" id="SFLDG00301">
    <property type="entry name" value="RuBisCO-like_proteins"/>
    <property type="match status" value="1"/>
</dbReference>
<dbReference type="InterPro" id="IPR017443">
    <property type="entry name" value="RuBisCO_lsu_fd_N"/>
</dbReference>
<dbReference type="InterPro" id="IPR036422">
    <property type="entry name" value="RuBisCO_lsu_N_sf"/>
</dbReference>
<reference evidence="4 5" key="1">
    <citation type="submission" date="2024-03" db="EMBL/GenBank/DDBJ databases">
        <title>Draft genome sequence of Pseudonocardia sp. DW16-2.</title>
        <authorList>
            <person name="Duangmal K."/>
        </authorList>
    </citation>
    <scope>NUCLEOTIDE SEQUENCE [LARGE SCALE GENOMIC DNA]</scope>
    <source>
        <strain evidence="4 5">DW16-2</strain>
    </source>
</reference>
<evidence type="ECO:0000313" key="4">
    <source>
        <dbReference type="EMBL" id="MEJ8277402.1"/>
    </source>
</evidence>
<dbReference type="Proteomes" id="UP001364211">
    <property type="component" value="Unassembled WGS sequence"/>
</dbReference>
<accession>A0ABU8T0F0</accession>
<organism evidence="4 5">
    <name type="scientific">Pseudonocardia spirodelae</name>
    <dbReference type="NCBI Taxonomy" id="3133431"/>
    <lineage>
        <taxon>Bacteria</taxon>
        <taxon>Bacillati</taxon>
        <taxon>Actinomycetota</taxon>
        <taxon>Actinomycetes</taxon>
        <taxon>Pseudonocardiales</taxon>
        <taxon>Pseudonocardiaceae</taxon>
        <taxon>Pseudonocardia</taxon>
    </lineage>
</organism>
<evidence type="ECO:0000256" key="1">
    <source>
        <dbReference type="RuleBase" id="RU003834"/>
    </source>
</evidence>
<evidence type="ECO:0000313" key="5">
    <source>
        <dbReference type="Proteomes" id="UP001364211"/>
    </source>
</evidence>